<accession>A0A0D2L5X9</accession>
<dbReference type="Proteomes" id="UP000054270">
    <property type="component" value="Unassembled WGS sequence"/>
</dbReference>
<sequence length="192" mass="21869">MPSPLPSLHMRPAARCTPPEGIGTRLWTAARGRRYYSCRRLLQRTCRPCPRDHAVPPPQPTKFDLDFPSPVVCTHVRLHRRCPPARTRASNVTRCAFDIWRCPLCRLGRPARPPADPTPTAAPRAAGRRGPDPLLRFFSGGRVWDCVRSRRRRKYAVRCIFSGVPFTARRTLADGAARWLEVGGRRFRRPVK</sequence>
<protein>
    <submittedName>
        <fullName evidence="1">Uncharacterized protein</fullName>
    </submittedName>
</protein>
<gene>
    <name evidence="1" type="ORF">HYPSUDRAFT_661940</name>
</gene>
<dbReference type="EMBL" id="KN817551">
    <property type="protein sequence ID" value="KJA22267.1"/>
    <property type="molecule type" value="Genomic_DNA"/>
</dbReference>
<proteinExistence type="predicted"/>
<organism evidence="1 2">
    <name type="scientific">Hypholoma sublateritium (strain FD-334 SS-4)</name>
    <dbReference type="NCBI Taxonomy" id="945553"/>
    <lineage>
        <taxon>Eukaryota</taxon>
        <taxon>Fungi</taxon>
        <taxon>Dikarya</taxon>
        <taxon>Basidiomycota</taxon>
        <taxon>Agaricomycotina</taxon>
        <taxon>Agaricomycetes</taxon>
        <taxon>Agaricomycetidae</taxon>
        <taxon>Agaricales</taxon>
        <taxon>Agaricineae</taxon>
        <taxon>Strophariaceae</taxon>
        <taxon>Hypholoma</taxon>
    </lineage>
</organism>
<evidence type="ECO:0000313" key="1">
    <source>
        <dbReference type="EMBL" id="KJA22267.1"/>
    </source>
</evidence>
<reference evidence="2" key="1">
    <citation type="submission" date="2014-04" db="EMBL/GenBank/DDBJ databases">
        <title>Evolutionary Origins and Diversification of the Mycorrhizal Mutualists.</title>
        <authorList>
            <consortium name="DOE Joint Genome Institute"/>
            <consortium name="Mycorrhizal Genomics Consortium"/>
            <person name="Kohler A."/>
            <person name="Kuo A."/>
            <person name="Nagy L.G."/>
            <person name="Floudas D."/>
            <person name="Copeland A."/>
            <person name="Barry K.W."/>
            <person name="Cichocki N."/>
            <person name="Veneault-Fourrey C."/>
            <person name="LaButti K."/>
            <person name="Lindquist E.A."/>
            <person name="Lipzen A."/>
            <person name="Lundell T."/>
            <person name="Morin E."/>
            <person name="Murat C."/>
            <person name="Riley R."/>
            <person name="Ohm R."/>
            <person name="Sun H."/>
            <person name="Tunlid A."/>
            <person name="Henrissat B."/>
            <person name="Grigoriev I.V."/>
            <person name="Hibbett D.S."/>
            <person name="Martin F."/>
        </authorList>
    </citation>
    <scope>NUCLEOTIDE SEQUENCE [LARGE SCALE GENOMIC DNA]</scope>
    <source>
        <strain evidence="2">FD-334 SS-4</strain>
    </source>
</reference>
<keyword evidence="2" id="KW-1185">Reference proteome</keyword>
<name>A0A0D2L5X9_HYPSF</name>
<dbReference type="AlphaFoldDB" id="A0A0D2L5X9"/>
<evidence type="ECO:0000313" key="2">
    <source>
        <dbReference type="Proteomes" id="UP000054270"/>
    </source>
</evidence>